<evidence type="ECO:0000256" key="2">
    <source>
        <dbReference type="RuleBase" id="RU003750"/>
    </source>
</evidence>
<dbReference type="InterPro" id="IPR043130">
    <property type="entry name" value="CDP-OH_PTrfase_TM_dom"/>
</dbReference>
<feature type="transmembrane region" description="Helical" evidence="3">
    <location>
        <begin position="148"/>
        <end position="171"/>
    </location>
</feature>
<dbReference type="GO" id="GO:0008654">
    <property type="term" value="P:phospholipid biosynthetic process"/>
    <property type="evidence" value="ECO:0007669"/>
    <property type="project" value="InterPro"/>
</dbReference>
<proteinExistence type="inferred from homology"/>
<reference evidence="4 5" key="1">
    <citation type="submission" date="2018-03" db="EMBL/GenBank/DDBJ databases">
        <title>Genomic Encyclopedia of Type Strains, Phase III (KMG-III): the genomes of soil and plant-associated and newly described type strains.</title>
        <authorList>
            <person name="Whitman W."/>
        </authorList>
    </citation>
    <scope>NUCLEOTIDE SEQUENCE [LARGE SCALE GENOMIC DNA]</scope>
    <source>
        <strain evidence="4 5">CGMCC 1.12700</strain>
    </source>
</reference>
<feature type="transmembrane region" description="Helical" evidence="3">
    <location>
        <begin position="235"/>
        <end position="253"/>
    </location>
</feature>
<feature type="transmembrane region" description="Helical" evidence="3">
    <location>
        <begin position="183"/>
        <end position="200"/>
    </location>
</feature>
<accession>A0A2P8CWX8</accession>
<dbReference type="RefSeq" id="WP_106524724.1">
    <property type="nucleotide sequence ID" value="NZ_PYGD01000011.1"/>
</dbReference>
<feature type="transmembrane region" description="Helical" evidence="3">
    <location>
        <begin position="7"/>
        <end position="26"/>
    </location>
</feature>
<feature type="transmembrane region" description="Helical" evidence="3">
    <location>
        <begin position="212"/>
        <end position="229"/>
    </location>
</feature>
<dbReference type="Pfam" id="PF01066">
    <property type="entry name" value="CDP-OH_P_transf"/>
    <property type="match status" value="1"/>
</dbReference>
<keyword evidence="3" id="KW-0812">Transmembrane</keyword>
<comment type="caution">
    <text evidence="4">The sequence shown here is derived from an EMBL/GenBank/DDBJ whole genome shotgun (WGS) entry which is preliminary data.</text>
</comment>
<keyword evidence="3" id="KW-1133">Transmembrane helix</keyword>
<dbReference type="Gene3D" id="1.20.120.1760">
    <property type="match status" value="1"/>
</dbReference>
<dbReference type="PROSITE" id="PS00379">
    <property type="entry name" value="CDP_ALCOHOL_P_TRANSF"/>
    <property type="match status" value="1"/>
</dbReference>
<dbReference type="InterPro" id="IPR000462">
    <property type="entry name" value="CDP-OH_P_trans"/>
</dbReference>
<keyword evidence="5" id="KW-1185">Reference proteome</keyword>
<dbReference type="AlphaFoldDB" id="A0A2P8CWX8"/>
<sequence length="262" mass="28915">MKHLPNICTLANLFFGCTAITFILNAPAFLNTITGEDYFPVMGMEQMYYGSVFIALAALMDVLDGFAARSLKVHSLIGKDLDSLADVVSFGVAPSMILFKFLWFAYMSEPGALDAPMLATTPAFLVACFGALRLATFNQTSGQQQNHFVGMPIPAVGLIVASLPLLVWFPSPIDIKPFLYNKWSLYILIALLCFFMVSKIRFLKWKASGKGIGAWWPQILMLVVLAAGAPFLKFAVVPLVFIVYVLCSIVYRYPQAQEQVKA</sequence>
<dbReference type="Proteomes" id="UP000240572">
    <property type="component" value="Unassembled WGS sequence"/>
</dbReference>
<organism evidence="4 5">
    <name type="scientific">Taibaiella chishuiensis</name>
    <dbReference type="NCBI Taxonomy" id="1434707"/>
    <lineage>
        <taxon>Bacteria</taxon>
        <taxon>Pseudomonadati</taxon>
        <taxon>Bacteroidota</taxon>
        <taxon>Chitinophagia</taxon>
        <taxon>Chitinophagales</taxon>
        <taxon>Chitinophagaceae</taxon>
        <taxon>Taibaiella</taxon>
    </lineage>
</organism>
<feature type="transmembrane region" description="Helical" evidence="3">
    <location>
        <begin position="118"/>
        <end position="136"/>
    </location>
</feature>
<dbReference type="InterPro" id="IPR048254">
    <property type="entry name" value="CDP_ALCOHOL_P_TRANSF_CS"/>
</dbReference>
<gene>
    <name evidence="4" type="ORF">B0I18_11125</name>
</gene>
<evidence type="ECO:0000256" key="3">
    <source>
        <dbReference type="SAM" id="Phobius"/>
    </source>
</evidence>
<feature type="transmembrane region" description="Helical" evidence="3">
    <location>
        <begin position="46"/>
        <end position="63"/>
    </location>
</feature>
<protein>
    <submittedName>
        <fullName evidence="4">CDP-diacylglycerol--serine O-phosphatidyltransferase</fullName>
    </submittedName>
</protein>
<dbReference type="GO" id="GO:0016780">
    <property type="term" value="F:phosphotransferase activity, for other substituted phosphate groups"/>
    <property type="evidence" value="ECO:0007669"/>
    <property type="project" value="InterPro"/>
</dbReference>
<evidence type="ECO:0000313" key="5">
    <source>
        <dbReference type="Proteomes" id="UP000240572"/>
    </source>
</evidence>
<evidence type="ECO:0000256" key="1">
    <source>
        <dbReference type="ARBA" id="ARBA00022679"/>
    </source>
</evidence>
<dbReference type="EMBL" id="PYGD01000011">
    <property type="protein sequence ID" value="PSK89471.1"/>
    <property type="molecule type" value="Genomic_DNA"/>
</dbReference>
<evidence type="ECO:0000313" key="4">
    <source>
        <dbReference type="EMBL" id="PSK89471.1"/>
    </source>
</evidence>
<feature type="transmembrane region" description="Helical" evidence="3">
    <location>
        <begin position="84"/>
        <end position="106"/>
    </location>
</feature>
<keyword evidence="3" id="KW-0472">Membrane</keyword>
<comment type="similarity">
    <text evidence="2">Belongs to the CDP-alcohol phosphatidyltransferase class-I family.</text>
</comment>
<keyword evidence="1 2" id="KW-0808">Transferase</keyword>
<name>A0A2P8CWX8_9BACT</name>
<dbReference type="OrthoDB" id="9777147at2"/>
<dbReference type="PROSITE" id="PS51257">
    <property type="entry name" value="PROKAR_LIPOPROTEIN"/>
    <property type="match status" value="1"/>
</dbReference>
<dbReference type="GO" id="GO:0016020">
    <property type="term" value="C:membrane"/>
    <property type="evidence" value="ECO:0007669"/>
    <property type="project" value="InterPro"/>
</dbReference>